<evidence type="ECO:0000256" key="3">
    <source>
        <dbReference type="ARBA" id="ARBA00023274"/>
    </source>
</evidence>
<gene>
    <name evidence="5" type="primary">rplX</name>
    <name evidence="7" type="ORF">COS76_03245</name>
</gene>
<keyword evidence="5" id="KW-0699">rRNA-binding</keyword>
<protein>
    <recommendedName>
        <fullName evidence="4 5">Large ribosomal subunit protein uL24</fullName>
    </recommendedName>
</protein>
<evidence type="ECO:0000256" key="1">
    <source>
        <dbReference type="ARBA" id="ARBA00010618"/>
    </source>
</evidence>
<dbReference type="AlphaFoldDB" id="A0A2M7AWH3"/>
<dbReference type="InterPro" id="IPR005824">
    <property type="entry name" value="KOW"/>
</dbReference>
<name>A0A2M7AWH3_9BACT</name>
<comment type="caution">
    <text evidence="7">The sequence shown here is derived from an EMBL/GenBank/DDBJ whole genome shotgun (WGS) entry which is preliminary data.</text>
</comment>
<dbReference type="GO" id="GO:0003735">
    <property type="term" value="F:structural constituent of ribosome"/>
    <property type="evidence" value="ECO:0007669"/>
    <property type="project" value="InterPro"/>
</dbReference>
<feature type="domain" description="KOW" evidence="6">
    <location>
        <begin position="2"/>
        <end position="29"/>
    </location>
</feature>
<keyword evidence="2 5" id="KW-0689">Ribosomal protein</keyword>
<keyword evidence="5" id="KW-0694">RNA-binding</keyword>
<comment type="subunit">
    <text evidence="5">Part of the 50S ribosomal subunit.</text>
</comment>
<accession>A0A2M7AWH3</accession>
<proteinExistence type="inferred from homology"/>
<dbReference type="Pfam" id="PF17136">
    <property type="entry name" value="ribosomal_L24"/>
    <property type="match status" value="1"/>
</dbReference>
<evidence type="ECO:0000256" key="2">
    <source>
        <dbReference type="ARBA" id="ARBA00022980"/>
    </source>
</evidence>
<evidence type="ECO:0000313" key="8">
    <source>
        <dbReference type="Proteomes" id="UP000228775"/>
    </source>
</evidence>
<dbReference type="GO" id="GO:0006412">
    <property type="term" value="P:translation"/>
    <property type="evidence" value="ECO:0007669"/>
    <property type="project" value="UniProtKB-UniRule"/>
</dbReference>
<dbReference type="PANTHER" id="PTHR12903">
    <property type="entry name" value="MITOCHONDRIAL RIBOSOMAL PROTEIN L24"/>
    <property type="match status" value="1"/>
</dbReference>
<dbReference type="HAMAP" id="MF_01326_B">
    <property type="entry name" value="Ribosomal_uL24_B"/>
    <property type="match status" value="1"/>
</dbReference>
<dbReference type="GO" id="GO:0005840">
    <property type="term" value="C:ribosome"/>
    <property type="evidence" value="ECO:0007669"/>
    <property type="project" value="UniProtKB-KW"/>
</dbReference>
<evidence type="ECO:0000313" key="7">
    <source>
        <dbReference type="EMBL" id="PIU74967.1"/>
    </source>
</evidence>
<keyword evidence="3 5" id="KW-0687">Ribonucleoprotein</keyword>
<sequence length="102" mass="11344">MKIKKGDQVLIITGKDRLRKAKVIKVLPSQGRLVIEGINIVKRHQRPKSQGAKGQVVEIPMSMDVSNVKLICPQCSQATRVGVKVVDSGRKVRICKKCQKEI</sequence>
<comment type="function">
    <text evidence="5">One of the proteins that surrounds the polypeptide exit tunnel on the outside of the subunit.</text>
</comment>
<dbReference type="EMBL" id="PEVY01000068">
    <property type="protein sequence ID" value="PIU74967.1"/>
    <property type="molecule type" value="Genomic_DNA"/>
</dbReference>
<dbReference type="InterPro" id="IPR041988">
    <property type="entry name" value="Ribosomal_uL24_KOW"/>
</dbReference>
<reference evidence="8" key="1">
    <citation type="submission" date="2017-09" db="EMBL/GenBank/DDBJ databases">
        <title>Depth-based differentiation of microbial function through sediment-hosted aquifers and enrichment of novel symbionts in the deep terrestrial subsurface.</title>
        <authorList>
            <person name="Probst A.J."/>
            <person name="Ladd B."/>
            <person name="Jarett J.K."/>
            <person name="Geller-Mcgrath D.E."/>
            <person name="Sieber C.M.K."/>
            <person name="Emerson J.B."/>
            <person name="Anantharaman K."/>
            <person name="Thomas B.C."/>
            <person name="Malmstrom R."/>
            <person name="Stieglmeier M."/>
            <person name="Klingl A."/>
            <person name="Woyke T."/>
            <person name="Ryan C.M."/>
            <person name="Banfield J.F."/>
        </authorList>
    </citation>
    <scope>NUCLEOTIDE SEQUENCE [LARGE SCALE GENOMIC DNA]</scope>
</reference>
<organism evidence="7 8">
    <name type="scientific">Candidatus Portnoybacteria bacterium CG06_land_8_20_14_3_00_39_12</name>
    <dbReference type="NCBI Taxonomy" id="1974809"/>
    <lineage>
        <taxon>Bacteria</taxon>
        <taxon>Candidatus Portnoyibacteriota</taxon>
    </lineage>
</organism>
<dbReference type="Proteomes" id="UP000228775">
    <property type="component" value="Unassembled WGS sequence"/>
</dbReference>
<evidence type="ECO:0000256" key="5">
    <source>
        <dbReference type="HAMAP-Rule" id="MF_01326"/>
    </source>
</evidence>
<dbReference type="InterPro" id="IPR057264">
    <property type="entry name" value="Ribosomal_uL24_C"/>
</dbReference>
<comment type="similarity">
    <text evidence="1 5">Belongs to the universal ribosomal protein uL24 family.</text>
</comment>
<dbReference type="SMART" id="SM00739">
    <property type="entry name" value="KOW"/>
    <property type="match status" value="1"/>
</dbReference>
<dbReference type="GO" id="GO:0019843">
    <property type="term" value="F:rRNA binding"/>
    <property type="evidence" value="ECO:0007669"/>
    <property type="project" value="UniProtKB-UniRule"/>
</dbReference>
<dbReference type="CDD" id="cd06089">
    <property type="entry name" value="KOW_RPL26"/>
    <property type="match status" value="1"/>
</dbReference>
<dbReference type="GO" id="GO:1990904">
    <property type="term" value="C:ribonucleoprotein complex"/>
    <property type="evidence" value="ECO:0007669"/>
    <property type="project" value="UniProtKB-KW"/>
</dbReference>
<dbReference type="InterPro" id="IPR003256">
    <property type="entry name" value="Ribosomal_uL24"/>
</dbReference>
<evidence type="ECO:0000259" key="6">
    <source>
        <dbReference type="SMART" id="SM00739"/>
    </source>
</evidence>
<dbReference type="Gene3D" id="2.30.30.30">
    <property type="match status" value="1"/>
</dbReference>
<dbReference type="InterPro" id="IPR014722">
    <property type="entry name" value="Rib_uL2_dom2"/>
</dbReference>
<dbReference type="SUPFAM" id="SSF50104">
    <property type="entry name" value="Translation proteins SH3-like domain"/>
    <property type="match status" value="1"/>
</dbReference>
<dbReference type="NCBIfam" id="TIGR01079">
    <property type="entry name" value="rplX_bact"/>
    <property type="match status" value="1"/>
</dbReference>
<evidence type="ECO:0000256" key="4">
    <source>
        <dbReference type="ARBA" id="ARBA00035206"/>
    </source>
</evidence>
<comment type="function">
    <text evidence="5">One of two assembly initiator proteins, it binds directly to the 5'-end of the 23S rRNA, where it nucleates assembly of the 50S subunit.</text>
</comment>
<dbReference type="InterPro" id="IPR008991">
    <property type="entry name" value="Translation_prot_SH3-like_sf"/>
</dbReference>